<dbReference type="InterPro" id="IPR050250">
    <property type="entry name" value="Macrolide_Exporter_MacB"/>
</dbReference>
<dbReference type="PANTHER" id="PTHR30572:SF4">
    <property type="entry name" value="ABC TRANSPORTER PERMEASE YTRF"/>
    <property type="match status" value="1"/>
</dbReference>
<keyword evidence="5 7" id="KW-0472">Membrane</keyword>
<dbReference type="STRING" id="927664.SAMN05421780_101410"/>
<feature type="transmembrane region" description="Helical" evidence="7">
    <location>
        <begin position="379"/>
        <end position="399"/>
    </location>
</feature>
<dbReference type="InterPro" id="IPR025857">
    <property type="entry name" value="MacB_PCD"/>
</dbReference>
<gene>
    <name evidence="10" type="ORF">SAMN05421780_101410</name>
</gene>
<feature type="transmembrane region" description="Helical" evidence="7">
    <location>
        <begin position="328"/>
        <end position="355"/>
    </location>
</feature>
<feature type="domain" description="MacB-like periplasmic core" evidence="9">
    <location>
        <begin position="21"/>
        <end position="246"/>
    </location>
</feature>
<feature type="transmembrane region" description="Helical" evidence="7">
    <location>
        <begin position="21"/>
        <end position="41"/>
    </location>
</feature>
<dbReference type="InterPro" id="IPR003838">
    <property type="entry name" value="ABC3_permease_C"/>
</dbReference>
<comment type="subcellular location">
    <subcellularLocation>
        <location evidence="1">Cell membrane</location>
        <topology evidence="1">Multi-pass membrane protein</topology>
    </subcellularLocation>
</comment>
<evidence type="ECO:0000256" key="2">
    <source>
        <dbReference type="ARBA" id="ARBA00022475"/>
    </source>
</evidence>
<dbReference type="AlphaFoldDB" id="A0A1I1DQX3"/>
<comment type="similarity">
    <text evidence="6">Belongs to the ABC-4 integral membrane protein family.</text>
</comment>
<dbReference type="GO" id="GO:0022857">
    <property type="term" value="F:transmembrane transporter activity"/>
    <property type="evidence" value="ECO:0007669"/>
    <property type="project" value="TreeGrafter"/>
</dbReference>
<dbReference type="Proteomes" id="UP000199514">
    <property type="component" value="Unassembled WGS sequence"/>
</dbReference>
<dbReference type="Pfam" id="PF12704">
    <property type="entry name" value="MacB_PCD"/>
    <property type="match status" value="1"/>
</dbReference>
<feature type="domain" description="ABC3 transporter permease C-terminal" evidence="8">
    <location>
        <begin position="287"/>
        <end position="409"/>
    </location>
</feature>
<reference evidence="10 11" key="1">
    <citation type="submission" date="2016-10" db="EMBL/GenBank/DDBJ databases">
        <authorList>
            <person name="de Groot N.N."/>
        </authorList>
    </citation>
    <scope>NUCLEOTIDE SEQUENCE [LARGE SCALE GENOMIC DNA]</scope>
    <source>
        <strain evidence="10 11">DSM 6793</strain>
    </source>
</reference>
<evidence type="ECO:0000256" key="6">
    <source>
        <dbReference type="ARBA" id="ARBA00038076"/>
    </source>
</evidence>
<evidence type="ECO:0000256" key="4">
    <source>
        <dbReference type="ARBA" id="ARBA00022989"/>
    </source>
</evidence>
<feature type="transmembrane region" description="Helical" evidence="7">
    <location>
        <begin position="284"/>
        <end position="308"/>
    </location>
</feature>
<evidence type="ECO:0000256" key="5">
    <source>
        <dbReference type="ARBA" id="ARBA00023136"/>
    </source>
</evidence>
<accession>A0A1I1DQX3</accession>
<dbReference type="GO" id="GO:0005886">
    <property type="term" value="C:plasma membrane"/>
    <property type="evidence" value="ECO:0007669"/>
    <property type="project" value="UniProtKB-SubCell"/>
</dbReference>
<protein>
    <submittedName>
        <fullName evidence="10">Putative ABC transport system permease protein</fullName>
    </submittedName>
</protein>
<dbReference type="EMBL" id="FOLE01000001">
    <property type="protein sequence ID" value="SFB77301.1"/>
    <property type="molecule type" value="Genomic_DNA"/>
</dbReference>
<dbReference type="OrthoDB" id="9770036at2"/>
<dbReference type="Pfam" id="PF02687">
    <property type="entry name" value="FtsX"/>
    <property type="match status" value="1"/>
</dbReference>
<evidence type="ECO:0000313" key="10">
    <source>
        <dbReference type="EMBL" id="SFB77301.1"/>
    </source>
</evidence>
<keyword evidence="11" id="KW-1185">Reference proteome</keyword>
<evidence type="ECO:0000256" key="3">
    <source>
        <dbReference type="ARBA" id="ARBA00022692"/>
    </source>
</evidence>
<sequence>MFDLDKWQEIYHTVRKNKLRTALTAFGVFWGIFMLILLLGAGKGLENGVKQGFGAYSVNSMYVWTERTSIPHNGIKPGRDIQLTNDDIAAVSREIEGVEAIAPRMNLWGEFTVNYKNKNGAFNVKGDWPEIMLMQPMELAKGRFLNKSDEKEGRKVAVLGERVVEVLFGETDPIGKYISIKGVYFKVIGVFKSKKKGNNGREDAQTIFMPLSTMQNTYNMINKVGYFVVLVKNGVLAKDIKEQIKKLLAQRQNFSEKDDQALGAWDAQEEFNNFQGLFNGINTFIWVVSFFTIVAGVVGVSNIMLIVVKERTKEIGIRKALGATPWSIVSLIVQESIVITTVAGYSGLILGVALVEGLNYGMQQMKVENDFFHNPEIDFTTAMTATALMVFAGALAGFVPATKAASVSPIEALRYE</sequence>
<evidence type="ECO:0000313" key="11">
    <source>
        <dbReference type="Proteomes" id="UP000199514"/>
    </source>
</evidence>
<keyword evidence="2" id="KW-1003">Cell membrane</keyword>
<dbReference type="PANTHER" id="PTHR30572">
    <property type="entry name" value="MEMBRANE COMPONENT OF TRANSPORTER-RELATED"/>
    <property type="match status" value="1"/>
</dbReference>
<organism evidence="10 11">
    <name type="scientific">Flexibacter flexilis DSM 6793</name>
    <dbReference type="NCBI Taxonomy" id="927664"/>
    <lineage>
        <taxon>Bacteria</taxon>
        <taxon>Pseudomonadati</taxon>
        <taxon>Bacteroidota</taxon>
        <taxon>Cytophagia</taxon>
        <taxon>Cytophagales</taxon>
        <taxon>Flexibacteraceae</taxon>
        <taxon>Flexibacter</taxon>
    </lineage>
</organism>
<keyword evidence="3 7" id="KW-0812">Transmembrane</keyword>
<evidence type="ECO:0000256" key="1">
    <source>
        <dbReference type="ARBA" id="ARBA00004651"/>
    </source>
</evidence>
<evidence type="ECO:0000259" key="9">
    <source>
        <dbReference type="Pfam" id="PF12704"/>
    </source>
</evidence>
<keyword evidence="4 7" id="KW-1133">Transmembrane helix</keyword>
<evidence type="ECO:0000259" key="8">
    <source>
        <dbReference type="Pfam" id="PF02687"/>
    </source>
</evidence>
<evidence type="ECO:0000256" key="7">
    <source>
        <dbReference type="SAM" id="Phobius"/>
    </source>
</evidence>
<name>A0A1I1DQX3_9BACT</name>
<proteinExistence type="inferred from homology"/>
<dbReference type="RefSeq" id="WP_091506438.1">
    <property type="nucleotide sequence ID" value="NZ_FOLE01000001.1"/>
</dbReference>